<proteinExistence type="predicted"/>
<accession>A0A8S0XVP3</accession>
<dbReference type="RefSeq" id="WP_240984162.1">
    <property type="nucleotide sequence ID" value="NZ_LR746496.1"/>
</dbReference>
<gene>
    <name evidence="2" type="ORF">DEACI_1080</name>
    <name evidence="1" type="ORF">DEACI_1150</name>
</gene>
<evidence type="ECO:0000313" key="3">
    <source>
        <dbReference type="Proteomes" id="UP001071230"/>
    </source>
</evidence>
<dbReference type="AlphaFoldDB" id="A0A8S0XVP3"/>
<dbReference type="EMBL" id="CDGJ01000032">
    <property type="protein sequence ID" value="CEJ06631.1"/>
    <property type="molecule type" value="Genomic_DNA"/>
</dbReference>
<dbReference type="Proteomes" id="UP000836597">
    <property type="component" value="Chromosome"/>
</dbReference>
<keyword evidence="3" id="KW-1185">Reference proteome</keyword>
<protein>
    <submittedName>
        <fullName evidence="2">Uncharacterized protein conserved in bacteria C-term(DUF2220)</fullName>
    </submittedName>
</protein>
<dbReference type="EMBL" id="LR746496">
    <property type="protein sequence ID" value="CAA7600497.1"/>
    <property type="molecule type" value="Genomic_DNA"/>
</dbReference>
<reference evidence="2" key="1">
    <citation type="submission" date="2014-11" db="EMBL/GenBank/DDBJ databases">
        <authorList>
            <person name="Hornung B.V."/>
        </authorList>
    </citation>
    <scope>NUCLEOTIDE SEQUENCE</scope>
    <source>
        <strain evidence="2">INE</strain>
    </source>
</reference>
<evidence type="ECO:0000313" key="2">
    <source>
        <dbReference type="EMBL" id="CEJ06631.1"/>
    </source>
</evidence>
<dbReference type="Proteomes" id="UP001071230">
    <property type="component" value="Unassembled WGS sequence"/>
</dbReference>
<reference evidence="1" key="2">
    <citation type="submission" date="2020-01" db="EMBL/GenBank/DDBJ databases">
        <authorList>
            <person name="Hornung B."/>
        </authorList>
    </citation>
    <scope>NUCLEOTIDE SEQUENCE</scope>
    <source>
        <strain evidence="1">PacBioINE</strain>
    </source>
</reference>
<sequence length="146" mass="16463">MQERSLSGTLLVIENKDTWFTLRRLLRETGKNRLAGTSIQALIYGEGNKITKPEALQNYAQGMFSREILTKGKFLYFGDLDHEGIRLYHRTQKANPALHVCTPLPINIIITHNGSRHLTIAMQIFILQSSFGRLGNPRVSVRGGSQ</sequence>
<name>A0A8S0XVP3_9FIRM</name>
<evidence type="ECO:0000313" key="1">
    <source>
        <dbReference type="EMBL" id="CAA7600497.1"/>
    </source>
</evidence>
<dbReference type="KEGG" id="aacx:DEACI_1150"/>
<organism evidence="1">
    <name type="scientific">Acididesulfobacillus acetoxydans</name>
    <dbReference type="NCBI Taxonomy" id="1561005"/>
    <lineage>
        <taxon>Bacteria</taxon>
        <taxon>Bacillati</taxon>
        <taxon>Bacillota</taxon>
        <taxon>Clostridia</taxon>
        <taxon>Eubacteriales</taxon>
        <taxon>Peptococcaceae</taxon>
        <taxon>Acididesulfobacillus</taxon>
    </lineage>
</organism>